<dbReference type="Proteomes" id="UP001597371">
    <property type="component" value="Unassembled WGS sequence"/>
</dbReference>
<accession>A0ABW5CRI7</accession>
<dbReference type="EMBL" id="JBHUIJ010000022">
    <property type="protein sequence ID" value="MFD2238688.1"/>
    <property type="molecule type" value="Genomic_DNA"/>
</dbReference>
<name>A0ABW5CRI7_9HYPH</name>
<organism evidence="3 4">
    <name type="scientific">Aureimonas populi</name>
    <dbReference type="NCBI Taxonomy" id="1701758"/>
    <lineage>
        <taxon>Bacteria</taxon>
        <taxon>Pseudomonadati</taxon>
        <taxon>Pseudomonadota</taxon>
        <taxon>Alphaproteobacteria</taxon>
        <taxon>Hyphomicrobiales</taxon>
        <taxon>Aurantimonadaceae</taxon>
        <taxon>Aureimonas</taxon>
    </lineage>
</organism>
<dbReference type="PANTHER" id="PTHR44757">
    <property type="entry name" value="DIGUANYLATE CYCLASE DGCP"/>
    <property type="match status" value="1"/>
</dbReference>
<sequence>MSIPLPFSSDAEERPSSGAILNAIGHPVLALDSAGRVVFANGAARQELGERIVGQPLDAIFAEGAFEQIMRSGAGPLALVSARGGRYEARVGMAVAAGAVLSLTSSVGCGAATQAETDELTGLATRGGLHEELSRALLSSRGEGQGVAVHCLDLDRFKIINDTLGHEIGDRLIAKVASRLRAACRKGDCIARIGGDEFVVVQTGAGSAADAERLAKRLVDLVGRTYVLGGHTVNIAASVGVAVQEEGLSARDLMRDAELALHEAKRGGRGQFRLFETGMDASIRERRELEVDLRRALALRQFELHYQPFLELSGNKVTGFEALLRWDHPTRGRISPLSFIPLAEETGLIGKIGEWVLRTACTTAAGWPDPMTVAVNVSPVQFKDGTLVETVLSALAQSGLPAHRLEIEITESALLDETQSVLAALARLRDMGVRISMDDFGTGYSSLSYLQKFPFDKIKIDRSFIQGASENPESAAILKAIARLGSSLGMAITAEGVETAEQLERIRGEHCTHVQGYFTGRPMASASIGAFLDR</sequence>
<dbReference type="InterPro" id="IPR043128">
    <property type="entry name" value="Rev_trsase/Diguanyl_cyclase"/>
</dbReference>
<dbReference type="NCBIfam" id="TIGR00254">
    <property type="entry name" value="GGDEF"/>
    <property type="match status" value="1"/>
</dbReference>
<dbReference type="PROSITE" id="PS50887">
    <property type="entry name" value="GGDEF"/>
    <property type="match status" value="1"/>
</dbReference>
<dbReference type="SUPFAM" id="SSF141868">
    <property type="entry name" value="EAL domain-like"/>
    <property type="match status" value="1"/>
</dbReference>
<dbReference type="Gene3D" id="3.20.20.450">
    <property type="entry name" value="EAL domain"/>
    <property type="match status" value="1"/>
</dbReference>
<dbReference type="InterPro" id="IPR001633">
    <property type="entry name" value="EAL_dom"/>
</dbReference>
<dbReference type="PROSITE" id="PS50883">
    <property type="entry name" value="EAL"/>
    <property type="match status" value="1"/>
</dbReference>
<dbReference type="SUPFAM" id="SSF55073">
    <property type="entry name" value="Nucleotide cyclase"/>
    <property type="match status" value="1"/>
</dbReference>
<dbReference type="RefSeq" id="WP_209737163.1">
    <property type="nucleotide sequence ID" value="NZ_CP072611.1"/>
</dbReference>
<proteinExistence type="predicted"/>
<dbReference type="PANTHER" id="PTHR44757:SF2">
    <property type="entry name" value="BIOFILM ARCHITECTURE MAINTENANCE PROTEIN MBAA"/>
    <property type="match status" value="1"/>
</dbReference>
<feature type="domain" description="GGDEF" evidence="2">
    <location>
        <begin position="145"/>
        <end position="277"/>
    </location>
</feature>
<evidence type="ECO:0000313" key="4">
    <source>
        <dbReference type="Proteomes" id="UP001597371"/>
    </source>
</evidence>
<evidence type="ECO:0000313" key="3">
    <source>
        <dbReference type="EMBL" id="MFD2238688.1"/>
    </source>
</evidence>
<dbReference type="InterPro" id="IPR000160">
    <property type="entry name" value="GGDEF_dom"/>
</dbReference>
<dbReference type="SMART" id="SM00052">
    <property type="entry name" value="EAL"/>
    <property type="match status" value="1"/>
</dbReference>
<dbReference type="InterPro" id="IPR029787">
    <property type="entry name" value="Nucleotide_cyclase"/>
</dbReference>
<dbReference type="Pfam" id="PF00563">
    <property type="entry name" value="EAL"/>
    <property type="match status" value="1"/>
</dbReference>
<dbReference type="InterPro" id="IPR052155">
    <property type="entry name" value="Biofilm_reg_signaling"/>
</dbReference>
<dbReference type="CDD" id="cd01949">
    <property type="entry name" value="GGDEF"/>
    <property type="match status" value="1"/>
</dbReference>
<protein>
    <submittedName>
        <fullName evidence="3">EAL domain-containing protein</fullName>
    </submittedName>
</protein>
<feature type="domain" description="EAL" evidence="1">
    <location>
        <begin position="286"/>
        <end position="534"/>
    </location>
</feature>
<dbReference type="SMART" id="SM00267">
    <property type="entry name" value="GGDEF"/>
    <property type="match status" value="1"/>
</dbReference>
<evidence type="ECO:0000259" key="2">
    <source>
        <dbReference type="PROSITE" id="PS50887"/>
    </source>
</evidence>
<dbReference type="CDD" id="cd01948">
    <property type="entry name" value="EAL"/>
    <property type="match status" value="1"/>
</dbReference>
<reference evidence="4" key="1">
    <citation type="journal article" date="2019" name="Int. J. Syst. Evol. Microbiol.">
        <title>The Global Catalogue of Microorganisms (GCM) 10K type strain sequencing project: providing services to taxonomists for standard genome sequencing and annotation.</title>
        <authorList>
            <consortium name="The Broad Institute Genomics Platform"/>
            <consortium name="The Broad Institute Genome Sequencing Center for Infectious Disease"/>
            <person name="Wu L."/>
            <person name="Ma J."/>
        </authorList>
    </citation>
    <scope>NUCLEOTIDE SEQUENCE [LARGE SCALE GENOMIC DNA]</scope>
    <source>
        <strain evidence="4">ZS-35-S2</strain>
    </source>
</reference>
<evidence type="ECO:0000259" key="1">
    <source>
        <dbReference type="PROSITE" id="PS50883"/>
    </source>
</evidence>
<dbReference type="Pfam" id="PF00990">
    <property type="entry name" value="GGDEF"/>
    <property type="match status" value="1"/>
</dbReference>
<gene>
    <name evidence="3" type="ORF">ACFSKQ_14630</name>
</gene>
<dbReference type="Gene3D" id="3.30.450.20">
    <property type="entry name" value="PAS domain"/>
    <property type="match status" value="1"/>
</dbReference>
<comment type="caution">
    <text evidence="3">The sequence shown here is derived from an EMBL/GenBank/DDBJ whole genome shotgun (WGS) entry which is preliminary data.</text>
</comment>
<dbReference type="InterPro" id="IPR035919">
    <property type="entry name" value="EAL_sf"/>
</dbReference>
<dbReference type="Gene3D" id="3.30.70.270">
    <property type="match status" value="1"/>
</dbReference>
<keyword evidence="4" id="KW-1185">Reference proteome</keyword>